<name>A0A151XG99_9HYME</name>
<dbReference type="GO" id="GO:0008061">
    <property type="term" value="F:chitin binding"/>
    <property type="evidence" value="ECO:0007669"/>
    <property type="project" value="UniProtKB-KW"/>
</dbReference>
<evidence type="ECO:0000256" key="3">
    <source>
        <dbReference type="ARBA" id="ARBA00022737"/>
    </source>
</evidence>
<dbReference type="Pfam" id="PF01607">
    <property type="entry name" value="CBM_14"/>
    <property type="match status" value="8"/>
</dbReference>
<evidence type="ECO:0000259" key="8">
    <source>
        <dbReference type="PROSITE" id="PS50940"/>
    </source>
</evidence>
<feature type="domain" description="Chitin-binding type-2" evidence="8">
    <location>
        <begin position="482"/>
        <end position="534"/>
    </location>
</feature>
<dbReference type="GO" id="GO:0005576">
    <property type="term" value="C:extracellular region"/>
    <property type="evidence" value="ECO:0007669"/>
    <property type="project" value="InterPro"/>
</dbReference>
<feature type="domain" description="Chitin-binding type-2" evidence="8">
    <location>
        <begin position="411"/>
        <end position="464"/>
    </location>
</feature>
<evidence type="ECO:0000313" key="10">
    <source>
        <dbReference type="Proteomes" id="UP000075809"/>
    </source>
</evidence>
<keyword evidence="1" id="KW-0147">Chitin-binding</keyword>
<dbReference type="SMART" id="SM00494">
    <property type="entry name" value="ChtBD2"/>
    <property type="match status" value="8"/>
</dbReference>
<feature type="chain" id="PRO_5007591902" evidence="7">
    <location>
        <begin position="21"/>
        <end position="598"/>
    </location>
</feature>
<dbReference type="InterPro" id="IPR036508">
    <property type="entry name" value="Chitin-bd_dom_sf"/>
</dbReference>
<dbReference type="PANTHER" id="PTHR23301">
    <property type="entry name" value="CHITIN BINDING PERITROPHIN-A"/>
    <property type="match status" value="1"/>
</dbReference>
<evidence type="ECO:0000256" key="7">
    <source>
        <dbReference type="SAM" id="SignalP"/>
    </source>
</evidence>
<dbReference type="Proteomes" id="UP000075809">
    <property type="component" value="Unassembled WGS sequence"/>
</dbReference>
<dbReference type="EMBL" id="KQ982174">
    <property type="protein sequence ID" value="KYQ59318.1"/>
    <property type="molecule type" value="Genomic_DNA"/>
</dbReference>
<sequence>MKGIYLIAIAFLASWTVITASKLPIIFETEDECPVLDIFPPKVISHKTDCTKYYECKNNQKQLRFCEVGLYFSKRWGGCVTQEISDCSQDESDDQCPNPDPCPPKLIPIKEDCTKYYECKNSKKEPRSCKVGLYFSQRWHGCVNREISDCPILDLPECPNPDTCPPKLISHEMDCTKYYECKNSKKEPRSCKVGLYFSQRWHGCVDREISDCPLTTPTPTSTTPTPTSTTPIPTSTTPTPTSTTPTPTSTTPTPISTTPTPTTPPLLECPNPDTCPPKLISHETDCTKYYECKNSKKEPRSCKAGLYFSQRWHGCVELEISDCPLTTPTSTPTATTPTSTSTTPILLECPNPDSCPPKLISHETDCTKYYECKNSKKEPRSCKAGLYFSQRWHGCVELNISDCLPKECPNPDTCPPKLISYETDCTKYYECKNSKKEPRSCKAGLYFSQRWHGCVELNISDCSLPISPSISTATLTSTIPTAHYCTDGDLLKHECTCTKYYLCIEGYKALFECPAGKHFDISTKTCQPGTSCLQVTPSSISSPTSIPITSQCTENEYMPHECECNKYYECKVGRKALRECNDGMIFDKALQTCVLGQC</sequence>
<gene>
    <name evidence="9" type="ORF">ALC60_01628</name>
</gene>
<accession>A0A151XG99</accession>
<evidence type="ECO:0000256" key="5">
    <source>
        <dbReference type="ARBA" id="ARBA00023180"/>
    </source>
</evidence>
<keyword evidence="5" id="KW-0325">Glycoprotein</keyword>
<evidence type="ECO:0000256" key="6">
    <source>
        <dbReference type="SAM" id="MobiDB-lite"/>
    </source>
</evidence>
<keyword evidence="3" id="KW-0677">Repeat</keyword>
<keyword evidence="2 7" id="KW-0732">Signal</keyword>
<feature type="signal peptide" evidence="7">
    <location>
        <begin position="1"/>
        <end position="20"/>
    </location>
</feature>
<evidence type="ECO:0000256" key="1">
    <source>
        <dbReference type="ARBA" id="ARBA00022669"/>
    </source>
</evidence>
<dbReference type="STRING" id="64791.A0A151XG99"/>
<feature type="domain" description="Chitin-binding type-2" evidence="8">
    <location>
        <begin position="99"/>
        <end position="152"/>
    </location>
</feature>
<feature type="domain" description="Chitin-binding type-2" evidence="8">
    <location>
        <begin position="272"/>
        <end position="325"/>
    </location>
</feature>
<evidence type="ECO:0000256" key="4">
    <source>
        <dbReference type="ARBA" id="ARBA00023157"/>
    </source>
</evidence>
<feature type="region of interest" description="Disordered" evidence="6">
    <location>
        <begin position="215"/>
        <end position="269"/>
    </location>
</feature>
<feature type="domain" description="Chitin-binding type-2" evidence="8">
    <location>
        <begin position="549"/>
        <end position="593"/>
    </location>
</feature>
<dbReference type="AlphaFoldDB" id="A0A151XG99"/>
<dbReference type="InterPro" id="IPR051940">
    <property type="entry name" value="Chitin_bind-dev_reg"/>
</dbReference>
<dbReference type="PRINTS" id="PR01217">
    <property type="entry name" value="PRICHEXTENSN"/>
</dbReference>
<feature type="domain" description="Chitin-binding type-2" evidence="8">
    <location>
        <begin position="352"/>
        <end position="405"/>
    </location>
</feature>
<dbReference type="Gene3D" id="2.170.140.10">
    <property type="entry name" value="Chitin binding domain"/>
    <property type="match status" value="8"/>
</dbReference>
<organism evidence="9 10">
    <name type="scientific">Mycetomoellerius zeteki</name>
    <dbReference type="NCBI Taxonomy" id="64791"/>
    <lineage>
        <taxon>Eukaryota</taxon>
        <taxon>Metazoa</taxon>
        <taxon>Ecdysozoa</taxon>
        <taxon>Arthropoda</taxon>
        <taxon>Hexapoda</taxon>
        <taxon>Insecta</taxon>
        <taxon>Pterygota</taxon>
        <taxon>Neoptera</taxon>
        <taxon>Endopterygota</taxon>
        <taxon>Hymenoptera</taxon>
        <taxon>Apocrita</taxon>
        <taxon>Aculeata</taxon>
        <taxon>Formicoidea</taxon>
        <taxon>Formicidae</taxon>
        <taxon>Myrmicinae</taxon>
        <taxon>Mycetomoellerius</taxon>
    </lineage>
</organism>
<evidence type="ECO:0000313" key="9">
    <source>
        <dbReference type="EMBL" id="KYQ59318.1"/>
    </source>
</evidence>
<dbReference type="SUPFAM" id="SSF57625">
    <property type="entry name" value="Invertebrate chitin-binding proteins"/>
    <property type="match status" value="8"/>
</dbReference>
<evidence type="ECO:0000256" key="2">
    <source>
        <dbReference type="ARBA" id="ARBA00022729"/>
    </source>
</evidence>
<feature type="domain" description="Chitin-binding type-2" evidence="8">
    <location>
        <begin position="161"/>
        <end position="214"/>
    </location>
</feature>
<reference evidence="9 10" key="1">
    <citation type="submission" date="2015-09" db="EMBL/GenBank/DDBJ databases">
        <title>Trachymyrmex zeteki WGS genome.</title>
        <authorList>
            <person name="Nygaard S."/>
            <person name="Hu H."/>
            <person name="Boomsma J."/>
            <person name="Zhang G."/>
        </authorList>
    </citation>
    <scope>NUCLEOTIDE SEQUENCE [LARGE SCALE GENOMIC DNA]</scope>
    <source>
        <strain evidence="9">Tzet28-1</strain>
        <tissue evidence="9">Whole body</tissue>
    </source>
</reference>
<keyword evidence="4" id="KW-1015">Disulfide bond</keyword>
<dbReference type="PROSITE" id="PS50940">
    <property type="entry name" value="CHIT_BIND_II"/>
    <property type="match status" value="8"/>
</dbReference>
<feature type="domain" description="Chitin-binding type-2" evidence="8">
    <location>
        <begin position="30"/>
        <end position="89"/>
    </location>
</feature>
<protein>
    <submittedName>
        <fullName evidence="9">Peritrophin-48</fullName>
    </submittedName>
</protein>
<dbReference type="PANTHER" id="PTHR23301:SF0">
    <property type="entry name" value="CHITIN-BINDING TYPE-2 DOMAIN-CONTAINING PROTEIN-RELATED"/>
    <property type="match status" value="1"/>
</dbReference>
<keyword evidence="10" id="KW-1185">Reference proteome</keyword>
<feature type="compositionally biased region" description="Low complexity" evidence="6">
    <location>
        <begin position="215"/>
        <end position="260"/>
    </location>
</feature>
<proteinExistence type="predicted"/>
<dbReference type="InterPro" id="IPR002557">
    <property type="entry name" value="Chitin-bd_dom"/>
</dbReference>